<evidence type="ECO:0000256" key="3">
    <source>
        <dbReference type="ARBA" id="ARBA00022559"/>
    </source>
</evidence>
<evidence type="ECO:0000256" key="7">
    <source>
        <dbReference type="ARBA" id="ARBA00023004"/>
    </source>
</evidence>
<dbReference type="OrthoDB" id="823504at2759"/>
<dbReference type="PANTHER" id="PTHR11475:SF4">
    <property type="entry name" value="CHORION PEROXIDASE"/>
    <property type="match status" value="1"/>
</dbReference>
<evidence type="ECO:0000256" key="10">
    <source>
        <dbReference type="SAM" id="Phobius"/>
    </source>
</evidence>
<dbReference type="CDD" id="cd09823">
    <property type="entry name" value="peroxinectin_like"/>
    <property type="match status" value="1"/>
</dbReference>
<organism evidence="11 12">
    <name type="scientific">Helicoverpa armigera</name>
    <name type="common">Cotton bollworm</name>
    <name type="synonym">Heliothis armigera</name>
    <dbReference type="NCBI Taxonomy" id="29058"/>
    <lineage>
        <taxon>Eukaryota</taxon>
        <taxon>Metazoa</taxon>
        <taxon>Ecdysozoa</taxon>
        <taxon>Arthropoda</taxon>
        <taxon>Hexapoda</taxon>
        <taxon>Insecta</taxon>
        <taxon>Pterygota</taxon>
        <taxon>Neoptera</taxon>
        <taxon>Endopterygota</taxon>
        <taxon>Lepidoptera</taxon>
        <taxon>Glossata</taxon>
        <taxon>Ditrysia</taxon>
        <taxon>Noctuoidea</taxon>
        <taxon>Noctuidae</taxon>
        <taxon>Heliothinae</taxon>
        <taxon>Helicoverpa</taxon>
    </lineage>
</organism>
<keyword evidence="6" id="KW-0560">Oxidoreductase</keyword>
<dbReference type="GO" id="GO:0020037">
    <property type="term" value="F:heme binding"/>
    <property type="evidence" value="ECO:0007669"/>
    <property type="project" value="InterPro"/>
</dbReference>
<gene>
    <name evidence="11" type="primary">HaOG202588</name>
    <name evidence="11" type="ORF">B5X24_HaOG202588</name>
</gene>
<keyword evidence="7 9" id="KW-0408">Iron</keyword>
<keyword evidence="12" id="KW-1185">Reference proteome</keyword>
<evidence type="ECO:0000256" key="8">
    <source>
        <dbReference type="ARBA" id="ARBA00023180"/>
    </source>
</evidence>
<reference evidence="11 12" key="1">
    <citation type="journal article" date="2017" name="BMC Biol.">
        <title>Genomic innovations, transcriptional plasticity and gene loss underlying the evolution and divergence of two highly polyphagous and invasive Helicoverpa pest species.</title>
        <authorList>
            <person name="Pearce S.L."/>
            <person name="Clarke D.F."/>
            <person name="East P.D."/>
            <person name="Elfekih S."/>
            <person name="Gordon K.H."/>
            <person name="Jermiin L.S."/>
            <person name="McGaughran A."/>
            <person name="Oakeshott J.G."/>
            <person name="Papanikolaou A."/>
            <person name="Perera O.P."/>
            <person name="Rane R.V."/>
            <person name="Richards S."/>
            <person name="Tay W.T."/>
            <person name="Walsh T.K."/>
            <person name="Anderson A."/>
            <person name="Anderson C.J."/>
            <person name="Asgari S."/>
            <person name="Board P.G."/>
            <person name="Bretschneider A."/>
            <person name="Campbell P.M."/>
            <person name="Chertemps T."/>
            <person name="Christeller J.T."/>
            <person name="Coppin C.W."/>
            <person name="Downes S.J."/>
            <person name="Duan G."/>
            <person name="Farnsworth C.A."/>
            <person name="Good R.T."/>
            <person name="Han L.B."/>
            <person name="Han Y.C."/>
            <person name="Hatje K."/>
            <person name="Horne I."/>
            <person name="Huang Y.P."/>
            <person name="Hughes D.S."/>
            <person name="Jacquin-Joly E."/>
            <person name="James W."/>
            <person name="Jhangiani S."/>
            <person name="Kollmar M."/>
            <person name="Kuwar S.S."/>
            <person name="Li S."/>
            <person name="Liu N.Y."/>
            <person name="Maibeche M.T."/>
            <person name="Miller J.R."/>
            <person name="Montagne N."/>
            <person name="Perry T."/>
            <person name="Qu J."/>
            <person name="Song S.V."/>
            <person name="Sutton G.G."/>
            <person name="Vogel H."/>
            <person name="Walenz B.P."/>
            <person name="Xu W."/>
            <person name="Zhang H.J."/>
            <person name="Zou Z."/>
            <person name="Batterham P."/>
            <person name="Edwards O.R."/>
            <person name="Feyereisen R."/>
            <person name="Gibbs R.A."/>
            <person name="Heckel D.G."/>
            <person name="McGrath A."/>
            <person name="Robin C."/>
            <person name="Scherer S.E."/>
            <person name="Worley K.C."/>
            <person name="Wu Y.D."/>
        </authorList>
    </citation>
    <scope>NUCLEOTIDE SEQUENCE [LARGE SCALE GENOMIC DNA]</scope>
    <source>
        <strain evidence="11">Harm_GR_Male_#8</strain>
        <tissue evidence="11">Whole organism</tissue>
    </source>
</reference>
<evidence type="ECO:0000256" key="1">
    <source>
        <dbReference type="ARBA" id="ARBA00004613"/>
    </source>
</evidence>
<keyword evidence="10" id="KW-1133">Transmembrane helix</keyword>
<evidence type="ECO:0000256" key="6">
    <source>
        <dbReference type="ARBA" id="ARBA00023002"/>
    </source>
</evidence>
<feature type="transmembrane region" description="Helical" evidence="10">
    <location>
        <begin position="12"/>
        <end position="35"/>
    </location>
</feature>
<dbReference type="Pfam" id="PF03098">
    <property type="entry name" value="An_peroxidase"/>
    <property type="match status" value="1"/>
</dbReference>
<evidence type="ECO:0000256" key="4">
    <source>
        <dbReference type="ARBA" id="ARBA00022617"/>
    </source>
</evidence>
<dbReference type="PANTHER" id="PTHR11475">
    <property type="entry name" value="OXIDASE/PEROXIDASE"/>
    <property type="match status" value="1"/>
</dbReference>
<keyword evidence="10" id="KW-0812">Transmembrane</keyword>
<evidence type="ECO:0000256" key="5">
    <source>
        <dbReference type="ARBA" id="ARBA00022729"/>
    </source>
</evidence>
<evidence type="ECO:0000313" key="12">
    <source>
        <dbReference type="Proteomes" id="UP000249218"/>
    </source>
</evidence>
<dbReference type="PRINTS" id="PR00457">
    <property type="entry name" value="ANPEROXIDASE"/>
</dbReference>
<protein>
    <recommendedName>
        <fullName evidence="13">Chorion peroxidase</fullName>
    </recommendedName>
</protein>
<dbReference type="FunFam" id="1.10.640.10:FF:000003">
    <property type="entry name" value="chorion peroxidase"/>
    <property type="match status" value="1"/>
</dbReference>
<sequence length="789" mass="87298">MCLYNSVLRLFVYNSVLRLFVYVVVVCPVLLSALARDSSVVTHGQEHYHTKDPPCASCPRLGRCVPKVQCPAHVRSRSYNPACHLEGSVGICCFTFREHAAESDHSARASTAISADDVKASHQKSRQTLAQWMSIAGKLLEHSARTLVNRTSPSYGHHLSVVTHDARAATLGQGGLLNLFAAQELKARQAISDDELALGFTEHTDGPFCLPPPTCSSPSRYRSIGGECNNPTHSTWGAIHTGFERLLPPDYSDGTWAMRTAKSGLPLPSARRVSSTLLLDGSHPSSAHNLMFMQFGQFIAHDISAGVVFTADNGSAISCCANDGEDLLPSELQHFACAPIEVAPDDLFYGQFQRKCINFVRTQIAPADDCSVGYAKQMNGATHYPDLSHLYGSSEEKLSSLREAGGLLRTFNDFGRELPPLTERKECLSMKEGAACFESGDAHGNQIISLTVLHTIFTREHNRVARELSALNPGWDEDTVFWETRRILQAVFQHIIYNEWLPLLLGPQIIKTFQLLPSEGYSSSYDPHVNPSLSAEFSAAAMRFGHSTVDGRLMIQSPKMGGVYESISIPEVMFQPARMRLRHFMDRLLIGLSHQAMQTVDPFVTEGLSRYMFHGGNPYGVDLAAINIQRGRDHGLNTYNQYRRLVGLEPYTEFQQFAPSAAQRLSSVYERPDDIDLWVGGLLEEPVDHGILGPTFANIIADQFDRLKKGDRFFYEHEPGVNPGAFTTVQLLEIKKVTLSRLICDNRDGVELSSQSPAAFLRPDVPGNEPVPCESPRILSMDLSKFKEN</sequence>
<keyword evidence="8" id="KW-0325">Glycoprotein</keyword>
<keyword evidence="4 9" id="KW-0349">Heme</keyword>
<dbReference type="InterPro" id="IPR037120">
    <property type="entry name" value="Haem_peroxidase_sf_animal"/>
</dbReference>
<keyword evidence="9" id="KW-0479">Metal-binding</keyword>
<dbReference type="GO" id="GO:0004601">
    <property type="term" value="F:peroxidase activity"/>
    <property type="evidence" value="ECO:0007669"/>
    <property type="project" value="UniProtKB-KW"/>
</dbReference>
<evidence type="ECO:0000256" key="2">
    <source>
        <dbReference type="ARBA" id="ARBA00022525"/>
    </source>
</evidence>
<dbReference type="AlphaFoldDB" id="A0A2W1BY28"/>
<name>A0A2W1BY28_HELAM</name>
<evidence type="ECO:0000256" key="9">
    <source>
        <dbReference type="PIRSR" id="PIRSR619791-2"/>
    </source>
</evidence>
<accession>A0A2W1BY28</accession>
<dbReference type="Proteomes" id="UP000249218">
    <property type="component" value="Unassembled WGS sequence"/>
</dbReference>
<keyword evidence="2" id="KW-0964">Secreted</keyword>
<keyword evidence="10" id="KW-0472">Membrane</keyword>
<dbReference type="GO" id="GO:0006979">
    <property type="term" value="P:response to oxidative stress"/>
    <property type="evidence" value="ECO:0007669"/>
    <property type="project" value="InterPro"/>
</dbReference>
<evidence type="ECO:0000313" key="11">
    <source>
        <dbReference type="EMBL" id="PZC78137.1"/>
    </source>
</evidence>
<dbReference type="GO" id="GO:0046872">
    <property type="term" value="F:metal ion binding"/>
    <property type="evidence" value="ECO:0007669"/>
    <property type="project" value="UniProtKB-KW"/>
</dbReference>
<dbReference type="Gene3D" id="1.10.640.10">
    <property type="entry name" value="Haem peroxidase domain superfamily, animal type"/>
    <property type="match status" value="1"/>
</dbReference>
<keyword evidence="3" id="KW-0575">Peroxidase</keyword>
<dbReference type="GO" id="GO:0005576">
    <property type="term" value="C:extracellular region"/>
    <property type="evidence" value="ECO:0007669"/>
    <property type="project" value="UniProtKB-SubCell"/>
</dbReference>
<dbReference type="GO" id="GO:0022412">
    <property type="term" value="P:cellular process involved in reproduction in multicellular organism"/>
    <property type="evidence" value="ECO:0007669"/>
    <property type="project" value="UniProtKB-ARBA"/>
</dbReference>
<keyword evidence="5" id="KW-0732">Signal</keyword>
<feature type="binding site" description="axial binding residue" evidence="9">
    <location>
        <position position="546"/>
    </location>
    <ligand>
        <name>heme b</name>
        <dbReference type="ChEBI" id="CHEBI:60344"/>
    </ligand>
    <ligandPart>
        <name>Fe</name>
        <dbReference type="ChEBI" id="CHEBI:18248"/>
    </ligandPart>
</feature>
<dbReference type="SUPFAM" id="SSF48113">
    <property type="entry name" value="Heme-dependent peroxidases"/>
    <property type="match status" value="1"/>
</dbReference>
<evidence type="ECO:0008006" key="13">
    <source>
        <dbReference type="Google" id="ProtNLM"/>
    </source>
</evidence>
<dbReference type="InterPro" id="IPR010255">
    <property type="entry name" value="Haem_peroxidase_sf"/>
</dbReference>
<dbReference type="EMBL" id="KZ149911">
    <property type="protein sequence ID" value="PZC78137.1"/>
    <property type="molecule type" value="Genomic_DNA"/>
</dbReference>
<proteinExistence type="predicted"/>
<dbReference type="PROSITE" id="PS50292">
    <property type="entry name" value="PEROXIDASE_3"/>
    <property type="match status" value="1"/>
</dbReference>
<comment type="subcellular location">
    <subcellularLocation>
        <location evidence="1">Secreted</location>
    </subcellularLocation>
</comment>
<dbReference type="InterPro" id="IPR019791">
    <property type="entry name" value="Haem_peroxidase_animal"/>
</dbReference>